<dbReference type="SUPFAM" id="SSF53218">
    <property type="entry name" value="Molybdenum cofactor biosynthesis proteins"/>
    <property type="match status" value="1"/>
</dbReference>
<dbReference type="InterPro" id="IPR036688">
    <property type="entry name" value="MoeA_C_domain_IV_sf"/>
</dbReference>
<comment type="function">
    <text evidence="1 4">Catalyzes the insertion of molybdate into adenylated molybdopterin with the concomitant release of AMP.</text>
</comment>
<evidence type="ECO:0000256" key="1">
    <source>
        <dbReference type="ARBA" id="ARBA00002901"/>
    </source>
</evidence>
<evidence type="ECO:0000313" key="6">
    <source>
        <dbReference type="EMBL" id="RDU67941.1"/>
    </source>
</evidence>
<dbReference type="OrthoDB" id="9804758at2"/>
<organism evidence="6 7">
    <name type="scientific">Helicobacter equorum</name>
    <dbReference type="NCBI Taxonomy" id="361872"/>
    <lineage>
        <taxon>Bacteria</taxon>
        <taxon>Pseudomonadati</taxon>
        <taxon>Campylobacterota</taxon>
        <taxon>Epsilonproteobacteria</taxon>
        <taxon>Campylobacterales</taxon>
        <taxon>Helicobacteraceae</taxon>
        <taxon>Helicobacter</taxon>
    </lineage>
</organism>
<comment type="cofactor">
    <cofactor evidence="4">
        <name>Mg(2+)</name>
        <dbReference type="ChEBI" id="CHEBI:18420"/>
    </cofactor>
</comment>
<gene>
    <name evidence="6" type="ORF">CQA54_03200</name>
</gene>
<dbReference type="Gene3D" id="2.40.340.10">
    <property type="entry name" value="MoeA, C-terminal, domain IV"/>
    <property type="match status" value="1"/>
</dbReference>
<evidence type="ECO:0000256" key="2">
    <source>
        <dbReference type="ARBA" id="ARBA00010763"/>
    </source>
</evidence>
<dbReference type="InterPro" id="IPR036425">
    <property type="entry name" value="MoaB/Mog-like_dom_sf"/>
</dbReference>
<dbReference type="Pfam" id="PF00994">
    <property type="entry name" value="MoCF_biosynth"/>
    <property type="match status" value="1"/>
</dbReference>
<dbReference type="InterPro" id="IPR038987">
    <property type="entry name" value="MoeA-like"/>
</dbReference>
<sequence>MLGVGEIFEKLWQSCAFKRESLSIINQDLCSAQGFVLAQDIVATRPLPPFDNSAMDGYAVRIEDAGKEVKLAGRTLAGESNAGFVLTQGVCHKVMTGSPIPRGTQAVVPIEQVIHSNEHTILLPADVKDSQNIRFAGEEIALDSVILPKGKRLGALDLGLIASQGLSHIKVYKKPKITLFSSGDEVIEPGEVALDHQIYNTNATTLRALFAQYHHESCYKGILPDDRQSLREILCALGEYDIVVTTGGASVGDADLLKATLHELGAEFIFDGVNLKPGKHLSIALLGESIFIMLPGNPLASLLHVYTIILSFLEFCAGASKYYLKAHIGCVDCDVALRNGVQTLLLGEFRDGVFYVFNRGKFGSSALINVWKNNAIALMDENYVKISAKESIRCLLFDNDFEEECRFINTRRSL</sequence>
<dbReference type="GO" id="GO:0061599">
    <property type="term" value="F:molybdopterin molybdotransferase activity"/>
    <property type="evidence" value="ECO:0007669"/>
    <property type="project" value="UniProtKB-UniRule"/>
</dbReference>
<keyword evidence="7" id="KW-1185">Reference proteome</keyword>
<dbReference type="EMBL" id="NXLT01000002">
    <property type="protein sequence ID" value="RDU67941.1"/>
    <property type="molecule type" value="Genomic_DNA"/>
</dbReference>
<comment type="pathway">
    <text evidence="4">Cofactor biosynthesis; molybdopterin biosynthesis.</text>
</comment>
<evidence type="ECO:0000313" key="7">
    <source>
        <dbReference type="Proteomes" id="UP000256514"/>
    </source>
</evidence>
<dbReference type="GO" id="GO:0006777">
    <property type="term" value="P:Mo-molybdopterin cofactor biosynthetic process"/>
    <property type="evidence" value="ECO:0007669"/>
    <property type="project" value="UniProtKB-UniRule"/>
</dbReference>
<dbReference type="SMART" id="SM00852">
    <property type="entry name" value="MoCF_biosynth"/>
    <property type="match status" value="1"/>
</dbReference>
<dbReference type="PANTHER" id="PTHR10192:SF5">
    <property type="entry name" value="GEPHYRIN"/>
    <property type="match status" value="1"/>
</dbReference>
<keyword evidence="4" id="KW-0501">Molybdenum cofactor biosynthesis</keyword>
<dbReference type="GO" id="GO:0005829">
    <property type="term" value="C:cytosol"/>
    <property type="evidence" value="ECO:0007669"/>
    <property type="project" value="TreeGrafter"/>
</dbReference>
<name>A0A3D8ITN6_9HELI</name>
<dbReference type="Pfam" id="PF03453">
    <property type="entry name" value="MoeA_N"/>
    <property type="match status" value="1"/>
</dbReference>
<dbReference type="InterPro" id="IPR001453">
    <property type="entry name" value="MoaB/Mog_dom"/>
</dbReference>
<proteinExistence type="inferred from homology"/>
<dbReference type="NCBIfam" id="TIGR00177">
    <property type="entry name" value="molyb_syn"/>
    <property type="match status" value="1"/>
</dbReference>
<keyword evidence="4" id="KW-0479">Metal-binding</keyword>
<keyword evidence="4 6" id="KW-0808">Transferase</keyword>
<comment type="similarity">
    <text evidence="2 4">Belongs to the MoeA family.</text>
</comment>
<dbReference type="Gene3D" id="2.170.190.11">
    <property type="entry name" value="Molybdopterin biosynthesis moea protein, domain 3"/>
    <property type="match status" value="1"/>
</dbReference>
<comment type="caution">
    <text evidence="6">The sequence shown here is derived from an EMBL/GenBank/DDBJ whole genome shotgun (WGS) entry which is preliminary data.</text>
</comment>
<dbReference type="InterPro" id="IPR036135">
    <property type="entry name" value="MoeA_linker/N_sf"/>
</dbReference>
<dbReference type="RefSeq" id="WP_115570747.1">
    <property type="nucleotide sequence ID" value="NZ_NXLT01000002.1"/>
</dbReference>
<dbReference type="PANTHER" id="PTHR10192">
    <property type="entry name" value="MOLYBDOPTERIN BIOSYNTHESIS PROTEIN"/>
    <property type="match status" value="1"/>
</dbReference>
<dbReference type="UniPathway" id="UPA00344"/>
<feature type="domain" description="MoaB/Mog" evidence="5">
    <location>
        <begin position="178"/>
        <end position="315"/>
    </location>
</feature>
<keyword evidence="4" id="KW-0500">Molybdenum</keyword>
<evidence type="ECO:0000256" key="3">
    <source>
        <dbReference type="ARBA" id="ARBA00047317"/>
    </source>
</evidence>
<protein>
    <recommendedName>
        <fullName evidence="4">Molybdopterin molybdenumtransferase</fullName>
        <ecNumber evidence="4">2.10.1.1</ecNumber>
    </recommendedName>
</protein>
<accession>A0A3D8ITN6</accession>
<evidence type="ECO:0000256" key="4">
    <source>
        <dbReference type="RuleBase" id="RU365090"/>
    </source>
</evidence>
<evidence type="ECO:0000259" key="5">
    <source>
        <dbReference type="SMART" id="SM00852"/>
    </source>
</evidence>
<dbReference type="SUPFAM" id="SSF63882">
    <property type="entry name" value="MoeA N-terminal region -like"/>
    <property type="match status" value="1"/>
</dbReference>
<reference evidence="6 7" key="1">
    <citation type="submission" date="2018-04" db="EMBL/GenBank/DDBJ databases">
        <title>Novel Campyloabacter and Helicobacter Species and Strains.</title>
        <authorList>
            <person name="Mannion A.J."/>
            <person name="Shen Z."/>
            <person name="Fox J.G."/>
        </authorList>
    </citation>
    <scope>NUCLEOTIDE SEQUENCE [LARGE SCALE GENOMIC DNA]</scope>
    <source>
        <strain evidence="6 7">MIT 12-6600</strain>
    </source>
</reference>
<comment type="catalytic activity">
    <reaction evidence="3">
        <text>adenylyl-molybdopterin + molybdate = Mo-molybdopterin + AMP + H(+)</text>
        <dbReference type="Rhea" id="RHEA:35047"/>
        <dbReference type="ChEBI" id="CHEBI:15378"/>
        <dbReference type="ChEBI" id="CHEBI:36264"/>
        <dbReference type="ChEBI" id="CHEBI:62727"/>
        <dbReference type="ChEBI" id="CHEBI:71302"/>
        <dbReference type="ChEBI" id="CHEBI:456215"/>
        <dbReference type="EC" id="2.10.1.1"/>
    </reaction>
</comment>
<dbReference type="CDD" id="cd00887">
    <property type="entry name" value="MoeA"/>
    <property type="match status" value="1"/>
</dbReference>
<dbReference type="GO" id="GO:0046872">
    <property type="term" value="F:metal ion binding"/>
    <property type="evidence" value="ECO:0007669"/>
    <property type="project" value="UniProtKB-UniRule"/>
</dbReference>
<dbReference type="Proteomes" id="UP000256514">
    <property type="component" value="Unassembled WGS sequence"/>
</dbReference>
<dbReference type="InterPro" id="IPR005110">
    <property type="entry name" value="MoeA_linker/N"/>
</dbReference>
<keyword evidence="4" id="KW-0460">Magnesium</keyword>
<dbReference type="Gene3D" id="3.90.105.10">
    <property type="entry name" value="Molybdopterin biosynthesis moea protein, domain 2"/>
    <property type="match status" value="1"/>
</dbReference>
<dbReference type="Gene3D" id="3.40.980.10">
    <property type="entry name" value="MoaB/Mog-like domain"/>
    <property type="match status" value="1"/>
</dbReference>
<dbReference type="AlphaFoldDB" id="A0A3D8ITN6"/>
<dbReference type="EC" id="2.10.1.1" evidence="4"/>